<dbReference type="InterPro" id="IPR000073">
    <property type="entry name" value="AB_hydrolase_1"/>
</dbReference>
<evidence type="ECO:0000259" key="2">
    <source>
        <dbReference type="PROSITE" id="PS50056"/>
    </source>
</evidence>
<dbReference type="Gene3D" id="3.40.50.1820">
    <property type="entry name" value="alpha/beta hydrolase"/>
    <property type="match status" value="1"/>
</dbReference>
<dbReference type="InterPro" id="IPR029021">
    <property type="entry name" value="Prot-tyrosine_phosphatase-like"/>
</dbReference>
<dbReference type="InterPro" id="IPR016130">
    <property type="entry name" value="Tyr_Pase_AS"/>
</dbReference>
<dbReference type="GO" id="GO:0016020">
    <property type="term" value="C:membrane"/>
    <property type="evidence" value="ECO:0007669"/>
    <property type="project" value="TreeGrafter"/>
</dbReference>
<reference evidence="4" key="1">
    <citation type="journal article" date="2020" name="Stud. Mycol.">
        <title>101 Dothideomycetes genomes: A test case for predicting lifestyles and emergence of pathogens.</title>
        <authorList>
            <person name="Haridas S."/>
            <person name="Albert R."/>
            <person name="Binder M."/>
            <person name="Bloem J."/>
            <person name="LaButti K."/>
            <person name="Salamov A."/>
            <person name="Andreopoulos B."/>
            <person name="Baker S."/>
            <person name="Barry K."/>
            <person name="Bills G."/>
            <person name="Bluhm B."/>
            <person name="Cannon C."/>
            <person name="Castanera R."/>
            <person name="Culley D."/>
            <person name="Daum C."/>
            <person name="Ezra D."/>
            <person name="Gonzalez J."/>
            <person name="Henrissat B."/>
            <person name="Kuo A."/>
            <person name="Liang C."/>
            <person name="Lipzen A."/>
            <person name="Lutzoni F."/>
            <person name="Magnuson J."/>
            <person name="Mondo S."/>
            <person name="Nolan M."/>
            <person name="Ohm R."/>
            <person name="Pangilinan J."/>
            <person name="Park H.-J."/>
            <person name="Ramirez L."/>
            <person name="Alfaro M."/>
            <person name="Sun H."/>
            <person name="Tritt A."/>
            <person name="Yoshinaga Y."/>
            <person name="Zwiers L.-H."/>
            <person name="Turgeon B."/>
            <person name="Goodwin S."/>
            <person name="Spatafora J."/>
            <person name="Crous P."/>
            <person name="Grigoriev I."/>
        </authorList>
    </citation>
    <scope>NUCLEOTIDE SEQUENCE [LARGE SCALE GENOMIC DNA]</scope>
    <source>
        <strain evidence="4">CBS 304.66</strain>
    </source>
</reference>
<proteinExistence type="predicted"/>
<dbReference type="PANTHER" id="PTHR43798">
    <property type="entry name" value="MONOACYLGLYCEROL LIPASE"/>
    <property type="match status" value="1"/>
</dbReference>
<organism evidence="3 4">
    <name type="scientific">Lojkania enalia</name>
    <dbReference type="NCBI Taxonomy" id="147567"/>
    <lineage>
        <taxon>Eukaryota</taxon>
        <taxon>Fungi</taxon>
        <taxon>Dikarya</taxon>
        <taxon>Ascomycota</taxon>
        <taxon>Pezizomycotina</taxon>
        <taxon>Dothideomycetes</taxon>
        <taxon>Pleosporomycetidae</taxon>
        <taxon>Pleosporales</taxon>
        <taxon>Pleosporales incertae sedis</taxon>
        <taxon>Lojkania</taxon>
    </lineage>
</organism>
<evidence type="ECO:0000256" key="1">
    <source>
        <dbReference type="SAM" id="MobiDB-lite"/>
    </source>
</evidence>
<evidence type="ECO:0000313" key="3">
    <source>
        <dbReference type="EMBL" id="KAF2263021.1"/>
    </source>
</evidence>
<dbReference type="PROSITE" id="PS00383">
    <property type="entry name" value="TYR_PHOSPHATASE_1"/>
    <property type="match status" value="1"/>
</dbReference>
<dbReference type="Gene3D" id="3.90.190.10">
    <property type="entry name" value="Protein tyrosine phosphatase superfamily"/>
    <property type="match status" value="1"/>
</dbReference>
<feature type="compositionally biased region" description="Low complexity" evidence="1">
    <location>
        <begin position="334"/>
        <end position="343"/>
    </location>
</feature>
<dbReference type="Pfam" id="PF00782">
    <property type="entry name" value="DSPc"/>
    <property type="match status" value="1"/>
</dbReference>
<feature type="domain" description="Tyrosine specific protein phosphatases" evidence="2">
    <location>
        <begin position="531"/>
        <end position="591"/>
    </location>
</feature>
<evidence type="ECO:0000313" key="4">
    <source>
        <dbReference type="Proteomes" id="UP000800093"/>
    </source>
</evidence>
<comment type="caution">
    <text evidence="3">The sequence shown here is derived from an EMBL/GenBank/DDBJ whole genome shotgun (WGS) entry which is preliminary data.</text>
</comment>
<name>A0A9P4N7V2_9PLEO</name>
<accession>A0A9P4N7V2</accession>
<dbReference type="Pfam" id="PF00561">
    <property type="entry name" value="Abhydrolase_1"/>
    <property type="match status" value="1"/>
</dbReference>
<sequence length="617" mass="67415">MKAYTVKSTRITYSGIRTFYKPHAHASKIPEEPDAVPMLVFIHGLGGSAAQFERILRSLTNLGPCLSIDLPGCGRSKFEPKSWEAYTTDALVGLLAEVIHKHRDQNHGQRVILIGHSMGCSLAILLASSSSPRANLISEHVAGVIAICPQAEPLSEKQSRALKLATKIPTLLFDLLRKWDRVGGTKSRSVLRMAGSEAEEETKYLQLLYNRQSRSPVWQRMARGMIPDNSKSSPYKGGLPGREVWQGLTIPVFLTAGEADTMTPPENLRKIVEFLGRDADAISSPIGNSGLPIVAAPVYPATNDSGLGEPKHQDSGIDASDLPQLDDDVTQTVPSASSSPAGSLANTDDSITVESATLADMALSTSATSATKPTSDLPPPLPRRLVVKATILPKPASHALLFAPSCSRTLAGLIQTFLADHVDGRLSMAWQLQYLTTEGKWEVKNLEKWKDVQPVSLPIANTFRAMKTLREADDQHTPKVFVKEWGGKIRAVVDISHDSPVYHPDGLEHGGITYHKFPSVSKLPPSVDEVREFINLIDEIRGSKKAGPQGLIGVHCHYGFNRTGFFVVSYLVERLGYRVQDAVDEFAKARPPGIRHDHFINEIHVRYTPGLKKAPTL</sequence>
<dbReference type="PANTHER" id="PTHR43798:SF5">
    <property type="entry name" value="MONOACYLGLYCEROL LIPASE ABHD6"/>
    <property type="match status" value="1"/>
</dbReference>
<dbReference type="PROSITE" id="PS50056">
    <property type="entry name" value="TYR_PHOSPHATASE_2"/>
    <property type="match status" value="1"/>
</dbReference>
<keyword evidence="4" id="KW-1185">Reference proteome</keyword>
<dbReference type="OrthoDB" id="428974at2759"/>
<dbReference type="Proteomes" id="UP000800093">
    <property type="component" value="Unassembled WGS sequence"/>
</dbReference>
<dbReference type="GO" id="GO:0047372">
    <property type="term" value="F:monoacylglycerol lipase activity"/>
    <property type="evidence" value="ECO:0007669"/>
    <property type="project" value="TreeGrafter"/>
</dbReference>
<protein>
    <recommendedName>
        <fullName evidence="2">Tyrosine specific protein phosphatases domain-containing protein</fullName>
    </recommendedName>
</protein>
<dbReference type="EMBL" id="ML986632">
    <property type="protein sequence ID" value="KAF2263021.1"/>
    <property type="molecule type" value="Genomic_DNA"/>
</dbReference>
<dbReference type="InterPro" id="IPR000387">
    <property type="entry name" value="Tyr_Pase_dom"/>
</dbReference>
<dbReference type="CDD" id="cd14502">
    <property type="entry name" value="RNA_5'-triphosphatase"/>
    <property type="match status" value="1"/>
</dbReference>
<dbReference type="GO" id="GO:0046464">
    <property type="term" value="P:acylglycerol catabolic process"/>
    <property type="evidence" value="ECO:0007669"/>
    <property type="project" value="TreeGrafter"/>
</dbReference>
<gene>
    <name evidence="3" type="ORF">CC78DRAFT_290697</name>
</gene>
<dbReference type="AlphaFoldDB" id="A0A9P4N7V2"/>
<dbReference type="InterPro" id="IPR050266">
    <property type="entry name" value="AB_hydrolase_sf"/>
</dbReference>
<dbReference type="FunFam" id="3.90.190.10:FF:000090">
    <property type="entry name" value="Dual specificity phosphatase catalytic domain protein"/>
    <property type="match status" value="1"/>
</dbReference>
<dbReference type="InterPro" id="IPR029058">
    <property type="entry name" value="AB_hydrolase_fold"/>
</dbReference>
<dbReference type="SUPFAM" id="SSF53474">
    <property type="entry name" value="alpha/beta-Hydrolases"/>
    <property type="match status" value="1"/>
</dbReference>
<dbReference type="InterPro" id="IPR000340">
    <property type="entry name" value="Dual-sp_phosphatase_cat-dom"/>
</dbReference>
<feature type="region of interest" description="Disordered" evidence="1">
    <location>
        <begin position="302"/>
        <end position="348"/>
    </location>
</feature>
<dbReference type="SUPFAM" id="SSF52799">
    <property type="entry name" value="(Phosphotyrosine protein) phosphatases II"/>
    <property type="match status" value="1"/>
</dbReference>